<name>A0AAN8PP81_PATCE</name>
<gene>
    <name evidence="2" type="ORF">SNE40_008805</name>
</gene>
<evidence type="ECO:0000313" key="2">
    <source>
        <dbReference type="EMBL" id="KAK6180822.1"/>
    </source>
</evidence>
<reference evidence="2 3" key="1">
    <citation type="submission" date="2024-01" db="EMBL/GenBank/DDBJ databases">
        <title>The genome of the rayed Mediterranean limpet Patella caerulea (Linnaeus, 1758).</title>
        <authorList>
            <person name="Anh-Thu Weber A."/>
            <person name="Halstead-Nussloch G."/>
        </authorList>
    </citation>
    <scope>NUCLEOTIDE SEQUENCE [LARGE SCALE GENOMIC DNA]</scope>
    <source>
        <strain evidence="2">AATW-2023a</strain>
        <tissue evidence="2">Whole specimen</tissue>
    </source>
</reference>
<dbReference type="EMBL" id="JAZGQO010000007">
    <property type="protein sequence ID" value="KAK6180822.1"/>
    <property type="molecule type" value="Genomic_DNA"/>
</dbReference>
<sequence>MLNLIVTNPVLKQFQHCCRELTNVGTGVIMTKLTFKCSFYWDISVAMTFKSALVRPQSSDKSNRVVQIHFIARQTELHYNNIETDVKHPATVKSQRNNSNSTDKLWR</sequence>
<evidence type="ECO:0000256" key="1">
    <source>
        <dbReference type="SAM" id="MobiDB-lite"/>
    </source>
</evidence>
<evidence type="ECO:0000313" key="3">
    <source>
        <dbReference type="Proteomes" id="UP001347796"/>
    </source>
</evidence>
<keyword evidence="3" id="KW-1185">Reference proteome</keyword>
<feature type="compositionally biased region" description="Polar residues" evidence="1">
    <location>
        <begin position="92"/>
        <end position="107"/>
    </location>
</feature>
<feature type="region of interest" description="Disordered" evidence="1">
    <location>
        <begin position="88"/>
        <end position="107"/>
    </location>
</feature>
<comment type="caution">
    <text evidence="2">The sequence shown here is derived from an EMBL/GenBank/DDBJ whole genome shotgun (WGS) entry which is preliminary data.</text>
</comment>
<proteinExistence type="predicted"/>
<dbReference type="Proteomes" id="UP001347796">
    <property type="component" value="Unassembled WGS sequence"/>
</dbReference>
<organism evidence="2 3">
    <name type="scientific">Patella caerulea</name>
    <name type="common">Rayed Mediterranean limpet</name>
    <dbReference type="NCBI Taxonomy" id="87958"/>
    <lineage>
        <taxon>Eukaryota</taxon>
        <taxon>Metazoa</taxon>
        <taxon>Spiralia</taxon>
        <taxon>Lophotrochozoa</taxon>
        <taxon>Mollusca</taxon>
        <taxon>Gastropoda</taxon>
        <taxon>Patellogastropoda</taxon>
        <taxon>Patelloidea</taxon>
        <taxon>Patellidae</taxon>
        <taxon>Patella</taxon>
    </lineage>
</organism>
<dbReference type="AlphaFoldDB" id="A0AAN8PP81"/>
<protein>
    <submittedName>
        <fullName evidence="2">Uncharacterized protein</fullName>
    </submittedName>
</protein>
<accession>A0AAN8PP81</accession>